<organism evidence="1 2">
    <name type="scientific">Candidatus Campbellbacteria bacterium RIFCSPLOWO2_02_35_12</name>
    <dbReference type="NCBI Taxonomy" id="1797580"/>
    <lineage>
        <taxon>Bacteria</taxon>
        <taxon>Candidatus Campbelliibacteriota</taxon>
    </lineage>
</organism>
<dbReference type="Proteomes" id="UP000186029">
    <property type="component" value="Unassembled WGS sequence"/>
</dbReference>
<protein>
    <submittedName>
        <fullName evidence="1">Uncharacterized protein</fullName>
    </submittedName>
</protein>
<gene>
    <name evidence="1" type="ORF">A2Z61_01240</name>
</gene>
<sequence>MILRKQKGGFQKPWKLKEIAAGFEHFYKEHNRYPTATEIDWYPYLPASRSIERSLGGLVNVRKKLKLKGQEDFRSGEHSVKRAKKINKRAHEIEAKIYEFLCKSFKKEFIHREFFFTDDRRSRADFFVYDTCNNGFCVDVFYPADRRNLTGCLNSKLQKYKSEYMSQYPIIFLQMNENISEKTIEGVLKNKKKTLAKGQYLMGWQIFQEFCGSRKSLKIQG</sequence>
<dbReference type="EMBL" id="MFAC01000033">
    <property type="protein sequence ID" value="OGD66303.1"/>
    <property type="molecule type" value="Genomic_DNA"/>
</dbReference>
<reference evidence="1 2" key="1">
    <citation type="journal article" date="2016" name="Nat. Commun.">
        <title>Thousands of microbial genomes shed light on interconnected biogeochemical processes in an aquifer system.</title>
        <authorList>
            <person name="Anantharaman K."/>
            <person name="Brown C.T."/>
            <person name="Hug L.A."/>
            <person name="Sharon I."/>
            <person name="Castelle C.J."/>
            <person name="Probst A.J."/>
            <person name="Thomas B.C."/>
            <person name="Singh A."/>
            <person name="Wilkins M.J."/>
            <person name="Karaoz U."/>
            <person name="Brodie E.L."/>
            <person name="Williams K.H."/>
            <person name="Hubbard S.S."/>
            <person name="Banfield J.F."/>
        </authorList>
    </citation>
    <scope>NUCLEOTIDE SEQUENCE [LARGE SCALE GENOMIC DNA]</scope>
</reference>
<evidence type="ECO:0000313" key="1">
    <source>
        <dbReference type="EMBL" id="OGD66303.1"/>
    </source>
</evidence>
<comment type="caution">
    <text evidence="1">The sequence shown here is derived from an EMBL/GenBank/DDBJ whole genome shotgun (WGS) entry which is preliminary data.</text>
</comment>
<name>A0A1F5EFZ8_9BACT</name>
<proteinExistence type="predicted"/>
<dbReference type="AlphaFoldDB" id="A0A1F5EFZ8"/>
<accession>A0A1F5EFZ8</accession>
<evidence type="ECO:0000313" key="2">
    <source>
        <dbReference type="Proteomes" id="UP000186029"/>
    </source>
</evidence>